<feature type="compositionally biased region" description="Low complexity" evidence="2">
    <location>
        <begin position="184"/>
        <end position="197"/>
    </location>
</feature>
<sequence length="325" mass="35370">MASNDRDPCNGSVENDESPIMQRLMAIIGKDVEDFVKEREQATEARATSRLASRIDHQESTIKNLKSGSQLIARNNADLKKRLEASEKQNADLRGLLAVSETRIAEADAKAAQAIAEAAKAMVDADDRVARVTADYQARTRRLMECLQPSEQSGSDTASTVAHAGNESGGSATVINSSVSIGRQNNQPEQQPSPSSSDATANARIKREESLLHLSVAGNQPSDGSEMSDDSLTSNDGGDLDLLEWYMWRSESSDVSSMSEDEEIKQQHEAPSNDDGVRHFGGISPDDLLVDEISEIKREGRWELKEEDEAVNGRGEGGAKRQRTE</sequence>
<organism evidence="3 4">
    <name type="scientific">Fusarium mangiferae</name>
    <name type="common">Mango malformation disease fungus</name>
    <dbReference type="NCBI Taxonomy" id="192010"/>
    <lineage>
        <taxon>Eukaryota</taxon>
        <taxon>Fungi</taxon>
        <taxon>Dikarya</taxon>
        <taxon>Ascomycota</taxon>
        <taxon>Pezizomycotina</taxon>
        <taxon>Sordariomycetes</taxon>
        <taxon>Hypocreomycetidae</taxon>
        <taxon>Hypocreales</taxon>
        <taxon>Nectriaceae</taxon>
        <taxon>Fusarium</taxon>
        <taxon>Fusarium fujikuroi species complex</taxon>
    </lineage>
</organism>
<dbReference type="EMBL" id="FCQH01000009">
    <property type="protein sequence ID" value="CVK98602.1"/>
    <property type="molecule type" value="Genomic_DNA"/>
</dbReference>
<protein>
    <submittedName>
        <fullName evidence="3">Uncharacterized protein</fullName>
    </submittedName>
</protein>
<feature type="region of interest" description="Disordered" evidence="2">
    <location>
        <begin position="251"/>
        <end position="286"/>
    </location>
</feature>
<comment type="caution">
    <text evidence="3">The sequence shown here is derived from an EMBL/GenBank/DDBJ whole genome shotgun (WGS) entry which is preliminary data.</text>
</comment>
<evidence type="ECO:0000313" key="4">
    <source>
        <dbReference type="Proteomes" id="UP000184255"/>
    </source>
</evidence>
<name>A0A1L7TP51_FUSMA</name>
<dbReference type="GeneID" id="65087819"/>
<dbReference type="AlphaFoldDB" id="A0A1L7TP51"/>
<proteinExistence type="predicted"/>
<feature type="region of interest" description="Disordered" evidence="2">
    <location>
        <begin position="301"/>
        <end position="325"/>
    </location>
</feature>
<accession>A0A1L7TP51</accession>
<dbReference type="VEuPathDB" id="FungiDB:FMAN_08559"/>
<feature type="region of interest" description="Disordered" evidence="2">
    <location>
        <begin position="217"/>
        <end position="236"/>
    </location>
</feature>
<gene>
    <name evidence="3" type="ORF">FMAN_08559</name>
</gene>
<evidence type="ECO:0000256" key="2">
    <source>
        <dbReference type="SAM" id="MobiDB-lite"/>
    </source>
</evidence>
<feature type="region of interest" description="Disordered" evidence="2">
    <location>
        <begin position="146"/>
        <end position="174"/>
    </location>
</feature>
<feature type="region of interest" description="Disordered" evidence="2">
    <location>
        <begin position="183"/>
        <end position="202"/>
    </location>
</feature>
<dbReference type="Proteomes" id="UP000184255">
    <property type="component" value="Unassembled WGS sequence"/>
</dbReference>
<feature type="coiled-coil region" evidence="1">
    <location>
        <begin position="69"/>
        <end position="96"/>
    </location>
</feature>
<dbReference type="RefSeq" id="XP_041685323.1">
    <property type="nucleotide sequence ID" value="XM_041835128.1"/>
</dbReference>
<evidence type="ECO:0000256" key="1">
    <source>
        <dbReference type="SAM" id="Coils"/>
    </source>
</evidence>
<keyword evidence="4" id="KW-1185">Reference proteome</keyword>
<evidence type="ECO:0000313" key="3">
    <source>
        <dbReference type="EMBL" id="CVK98602.1"/>
    </source>
</evidence>
<reference evidence="4" key="1">
    <citation type="journal article" date="2016" name="Genome Biol. Evol.">
        <title>Comparative 'omics' of the Fusarium fujikuroi species complex highlights differences in genetic potential and metabolite synthesis.</title>
        <authorList>
            <person name="Niehaus E.-M."/>
            <person name="Muensterkoetter M."/>
            <person name="Proctor R.H."/>
            <person name="Brown D.W."/>
            <person name="Sharon A."/>
            <person name="Idan Y."/>
            <person name="Oren-Young L."/>
            <person name="Sieber C.M."/>
            <person name="Novak O."/>
            <person name="Pencik A."/>
            <person name="Tarkowska D."/>
            <person name="Hromadova K."/>
            <person name="Freeman S."/>
            <person name="Maymon M."/>
            <person name="Elazar M."/>
            <person name="Youssef S.A."/>
            <person name="El-Shabrawy E.S.M."/>
            <person name="Shalaby A.B.A."/>
            <person name="Houterman P."/>
            <person name="Brock N.L."/>
            <person name="Burkhardt I."/>
            <person name="Tsavkelova E.A."/>
            <person name="Dickschat J.S."/>
            <person name="Galuszka P."/>
            <person name="Gueldener U."/>
            <person name="Tudzynski B."/>
        </authorList>
    </citation>
    <scope>NUCLEOTIDE SEQUENCE [LARGE SCALE GENOMIC DNA]</scope>
    <source>
        <strain evidence="4">MRC7560</strain>
    </source>
</reference>
<feature type="compositionally biased region" description="Polar residues" evidence="2">
    <location>
        <begin position="149"/>
        <end position="160"/>
    </location>
</feature>
<keyword evidence="1" id="KW-0175">Coiled coil</keyword>